<evidence type="ECO:0000313" key="5">
    <source>
        <dbReference type="Proteomes" id="UP000321547"/>
    </source>
</evidence>
<evidence type="ECO:0000256" key="1">
    <source>
        <dbReference type="SAM" id="Phobius"/>
    </source>
</evidence>
<sequence>MLQYAKNGALNDKETVVNYLSNKERNHLINAHVNDQVSVKNKSSATYNQNNKSFHLLIYSGYSNTLLFILIFLGVFSFRIFGIEYRGLMFLLAGVLLLIYLVLNEKKMEKYNTIDKKGTFIKHRDNITAILGLAIIYILQGIIHIGETTFNFLGLLLAVILFIPTFQTNKKIKEHFYTVNRK</sequence>
<feature type="transmembrane region" description="Helical" evidence="1">
    <location>
        <begin position="125"/>
        <end position="143"/>
    </location>
</feature>
<dbReference type="Proteomes" id="UP000321547">
    <property type="component" value="Unassembled WGS sequence"/>
</dbReference>
<reference evidence="2 5" key="2">
    <citation type="submission" date="2019-07" db="EMBL/GenBank/DDBJ databases">
        <title>Whole genome shotgun sequence of Halolactibacillus halophilus NBRC 100868.</title>
        <authorList>
            <person name="Hosoyama A."/>
            <person name="Uohara A."/>
            <person name="Ohji S."/>
            <person name="Ichikawa N."/>
        </authorList>
    </citation>
    <scope>NUCLEOTIDE SEQUENCE [LARGE SCALE GENOMIC DNA]</scope>
    <source>
        <strain evidence="2 5">NBRC 100868</strain>
    </source>
</reference>
<dbReference type="EMBL" id="BJWI01000010">
    <property type="protein sequence ID" value="GEM01498.1"/>
    <property type="molecule type" value="Genomic_DNA"/>
</dbReference>
<feature type="transmembrane region" description="Helical" evidence="1">
    <location>
        <begin position="87"/>
        <end position="104"/>
    </location>
</feature>
<accession>A0A1I5NZ10</accession>
<keyword evidence="1" id="KW-1133">Transmembrane helix</keyword>
<keyword evidence="1" id="KW-0472">Membrane</keyword>
<organism evidence="3 4">
    <name type="scientific">Halolactibacillus halophilus</name>
    <dbReference type="NCBI Taxonomy" id="306540"/>
    <lineage>
        <taxon>Bacteria</taxon>
        <taxon>Bacillati</taxon>
        <taxon>Bacillota</taxon>
        <taxon>Bacilli</taxon>
        <taxon>Bacillales</taxon>
        <taxon>Bacillaceae</taxon>
        <taxon>Halolactibacillus</taxon>
    </lineage>
</organism>
<dbReference type="Proteomes" id="UP000242243">
    <property type="component" value="Unassembled WGS sequence"/>
</dbReference>
<reference evidence="3 4" key="1">
    <citation type="submission" date="2016-10" db="EMBL/GenBank/DDBJ databases">
        <authorList>
            <person name="de Groot N.N."/>
        </authorList>
    </citation>
    <scope>NUCLEOTIDE SEQUENCE [LARGE SCALE GENOMIC DNA]</scope>
    <source>
        <strain evidence="3 4">DSM 17073</strain>
    </source>
</reference>
<evidence type="ECO:0000313" key="2">
    <source>
        <dbReference type="EMBL" id="GEM01498.1"/>
    </source>
</evidence>
<evidence type="ECO:0000313" key="4">
    <source>
        <dbReference type="Proteomes" id="UP000242243"/>
    </source>
</evidence>
<keyword evidence="1" id="KW-0812">Transmembrane</keyword>
<proteinExistence type="predicted"/>
<name>A0A1I5NZ10_9BACI</name>
<dbReference type="AlphaFoldDB" id="A0A1I5NZ10"/>
<evidence type="ECO:0000313" key="3">
    <source>
        <dbReference type="EMBL" id="SFP26536.1"/>
    </source>
</evidence>
<gene>
    <name evidence="2" type="ORF">HHA03_10300</name>
    <name evidence="3" type="ORF">SAMN05421839_11178</name>
</gene>
<keyword evidence="5" id="KW-1185">Reference proteome</keyword>
<protein>
    <submittedName>
        <fullName evidence="3">Uncharacterized protein</fullName>
    </submittedName>
</protein>
<feature type="transmembrane region" description="Helical" evidence="1">
    <location>
        <begin position="56"/>
        <end position="81"/>
    </location>
</feature>
<feature type="transmembrane region" description="Helical" evidence="1">
    <location>
        <begin position="149"/>
        <end position="166"/>
    </location>
</feature>
<dbReference type="EMBL" id="FOXC01000011">
    <property type="protein sequence ID" value="SFP26536.1"/>
    <property type="molecule type" value="Genomic_DNA"/>
</dbReference>